<dbReference type="InterPro" id="IPR011990">
    <property type="entry name" value="TPR-like_helical_dom_sf"/>
</dbReference>
<dbReference type="PANTHER" id="PTHR45588:SF1">
    <property type="entry name" value="WW DOMAIN-CONTAINING PROTEIN"/>
    <property type="match status" value="1"/>
</dbReference>
<organism evidence="1 2">
    <name type="scientific">Flagellimonas ochracea</name>
    <dbReference type="NCBI Taxonomy" id="2696472"/>
    <lineage>
        <taxon>Bacteria</taxon>
        <taxon>Pseudomonadati</taxon>
        <taxon>Bacteroidota</taxon>
        <taxon>Flavobacteriia</taxon>
        <taxon>Flavobacteriales</taxon>
        <taxon>Flavobacteriaceae</taxon>
        <taxon>Flagellimonas</taxon>
    </lineage>
</organism>
<dbReference type="AlphaFoldDB" id="A0A964WWS6"/>
<name>A0A964WWS6_9FLAO</name>
<dbReference type="SUPFAM" id="SSF48452">
    <property type="entry name" value="TPR-like"/>
    <property type="match status" value="1"/>
</dbReference>
<dbReference type="EMBL" id="JAAABI010000001">
    <property type="protein sequence ID" value="NAY91102.1"/>
    <property type="molecule type" value="Genomic_DNA"/>
</dbReference>
<keyword evidence="2" id="KW-1185">Reference proteome</keyword>
<evidence type="ECO:0000313" key="2">
    <source>
        <dbReference type="Proteomes" id="UP000667650"/>
    </source>
</evidence>
<sequence>MRHSNLVLIFAITILLFSFLACKNNQPKPNPALASIDLLRGDILLCGNPQFGDVSFSMECNYDTRKAFDLAISLLHSFEYAEAEKAFVKVIDADPECAMAYWGVAMSIYHELWAPPGPKELEKGSKLLEIAETLPKSDRAKDYLDAIGVFYKDWETLDHRSRELLYEKKMEQVYLNNEDDIEAAVLYALSLTSSADPNDKTYKNQRKSGAILEKLFVEYPNHPGIAHYIIHTYDYPEIASLGLTTARRYAEIAPSSAHAQHMPSHIFTRLGLWEESVHTNLNSSSSAICYSESVSAEGHWSQEIHAMDYLVYAYLQLGDSKKVAEQNAYMKSIKKSFPSNHFAVAYTANAIPARIALENRNWKEAANLELPTLEFEWDNFPWERSILHFAKAYGSVRSGHIPAAEKELEIIKTFHQQLLDVNNAESIYKAGQVQIEIKIIEAWTALAKGDNEEALMVMKLASELESKTSKHPVTPGEVLPADELLGDMLLLLDKPGEALAAYEVNLEGHPNRFNGLYGAAVAAKRTGNEEKAVLYFEKLMKLTENSNSDRLELKEAEEFLEKNTI</sequence>
<proteinExistence type="predicted"/>
<evidence type="ECO:0000313" key="1">
    <source>
        <dbReference type="EMBL" id="NAY91102.1"/>
    </source>
</evidence>
<dbReference type="RefSeq" id="WP_166522488.1">
    <property type="nucleotide sequence ID" value="NZ_JAAABI010000001.1"/>
</dbReference>
<dbReference type="PANTHER" id="PTHR45588">
    <property type="entry name" value="TPR DOMAIN-CONTAINING PROTEIN"/>
    <property type="match status" value="1"/>
</dbReference>
<dbReference type="Gene3D" id="1.25.40.10">
    <property type="entry name" value="Tetratricopeptide repeat domain"/>
    <property type="match status" value="2"/>
</dbReference>
<dbReference type="Proteomes" id="UP000667650">
    <property type="component" value="Unassembled WGS sequence"/>
</dbReference>
<comment type="caution">
    <text evidence="1">The sequence shown here is derived from an EMBL/GenBank/DDBJ whole genome shotgun (WGS) entry which is preliminary data.</text>
</comment>
<accession>A0A964WWS6</accession>
<reference evidence="1" key="1">
    <citation type="submission" date="2020-01" db="EMBL/GenBank/DDBJ databases">
        <title>Muricauda ochracea sp. nov., isolated from a tidal flat of Garorim bay in Korea.</title>
        <authorList>
            <person name="Kim D."/>
            <person name="Yoo Y."/>
            <person name="Kim J.-J."/>
        </authorList>
    </citation>
    <scope>NUCLEOTIDE SEQUENCE</scope>
    <source>
        <strain evidence="1">JGD-17</strain>
    </source>
</reference>
<protein>
    <recommendedName>
        <fullName evidence="3">Tetratricopeptide repeat protein</fullName>
    </recommendedName>
</protein>
<dbReference type="PROSITE" id="PS51257">
    <property type="entry name" value="PROKAR_LIPOPROTEIN"/>
    <property type="match status" value="1"/>
</dbReference>
<gene>
    <name evidence="1" type="ORF">GTQ34_04145</name>
</gene>
<evidence type="ECO:0008006" key="3">
    <source>
        <dbReference type="Google" id="ProtNLM"/>
    </source>
</evidence>